<gene>
    <name evidence="1" type="ordered locus">amb1517</name>
</gene>
<organism evidence="1 2">
    <name type="scientific">Paramagnetospirillum magneticum (strain ATCC 700264 / AMB-1)</name>
    <name type="common">Magnetospirillum magneticum</name>
    <dbReference type="NCBI Taxonomy" id="342108"/>
    <lineage>
        <taxon>Bacteria</taxon>
        <taxon>Pseudomonadati</taxon>
        <taxon>Pseudomonadota</taxon>
        <taxon>Alphaproteobacteria</taxon>
        <taxon>Rhodospirillales</taxon>
        <taxon>Magnetospirillaceae</taxon>
        <taxon>Paramagnetospirillum</taxon>
    </lineage>
</organism>
<evidence type="ECO:0000313" key="2">
    <source>
        <dbReference type="Proteomes" id="UP000007058"/>
    </source>
</evidence>
<name>Q2W754_PARM1</name>
<dbReference type="AlphaFoldDB" id="Q2W754"/>
<dbReference type="KEGG" id="mag:amb1517"/>
<reference evidence="1 2" key="1">
    <citation type="journal article" date="2005" name="DNA Res.">
        <title>Complete genome sequence of the facultative anaerobic magnetotactic bacterium Magnetospirillum sp. strain AMB-1.</title>
        <authorList>
            <person name="Matsunaga T."/>
            <person name="Okamura Y."/>
            <person name="Fukuda Y."/>
            <person name="Wahyudi A.T."/>
            <person name="Murase Y."/>
            <person name="Takeyama H."/>
        </authorList>
    </citation>
    <scope>NUCLEOTIDE SEQUENCE [LARGE SCALE GENOMIC DNA]</scope>
    <source>
        <strain evidence="2">ATCC 700264 / AMB-1</strain>
    </source>
</reference>
<dbReference type="STRING" id="342108.amb1517"/>
<dbReference type="HOGENOM" id="CLU_2451065_0_0_5"/>
<keyword evidence="2" id="KW-1185">Reference proteome</keyword>
<dbReference type="Proteomes" id="UP000007058">
    <property type="component" value="Chromosome"/>
</dbReference>
<proteinExistence type="predicted"/>
<sequence length="89" mass="11011">MPRMRHARLLRLPLQLEISRLGVKRKKFYREKWLRLWDRLYWTRAYVPLFQRDLPVQAQVMRRFRWAMARRDRMEALGLANTIRGEAAE</sequence>
<protein>
    <submittedName>
        <fullName evidence="1">Uncharacterized protein</fullName>
    </submittedName>
</protein>
<dbReference type="EMBL" id="AP007255">
    <property type="protein sequence ID" value="BAE50321.1"/>
    <property type="molecule type" value="Genomic_DNA"/>
</dbReference>
<accession>Q2W754</accession>
<evidence type="ECO:0000313" key="1">
    <source>
        <dbReference type="EMBL" id="BAE50321.1"/>
    </source>
</evidence>